<evidence type="ECO:0000313" key="10">
    <source>
        <dbReference type="Proteomes" id="UP000265489"/>
    </source>
</evidence>
<evidence type="ECO:0000256" key="6">
    <source>
        <dbReference type="SAM" id="SignalP"/>
    </source>
</evidence>
<evidence type="ECO:0000256" key="4">
    <source>
        <dbReference type="ARBA" id="ARBA00023088"/>
    </source>
</evidence>
<evidence type="ECO:0000256" key="2">
    <source>
        <dbReference type="ARBA" id="ARBA00022525"/>
    </source>
</evidence>
<keyword evidence="5" id="KW-0472">Membrane</keyword>
<name>A0A395W8Y1_9FIRM</name>
<keyword evidence="1" id="KW-0134">Cell wall</keyword>
<dbReference type="InterPro" id="IPR019931">
    <property type="entry name" value="LPXTG_anchor"/>
</dbReference>
<dbReference type="Pfam" id="PF17802">
    <property type="entry name" value="SpaA"/>
    <property type="match status" value="1"/>
</dbReference>
<feature type="domain" description="Gram-positive cocci surface proteins LPxTG" evidence="7">
    <location>
        <begin position="491"/>
        <end position="525"/>
    </location>
</feature>
<dbReference type="Pfam" id="PF00746">
    <property type="entry name" value="Gram_pos_anchor"/>
    <property type="match status" value="1"/>
</dbReference>
<dbReference type="Gene3D" id="2.60.40.740">
    <property type="match status" value="1"/>
</dbReference>
<proteinExistence type="predicted"/>
<keyword evidence="4" id="KW-0572">Peptidoglycan-anchor</keyword>
<evidence type="ECO:0000259" key="7">
    <source>
        <dbReference type="Pfam" id="PF00746"/>
    </source>
</evidence>
<dbReference type="Gene3D" id="2.60.40.10">
    <property type="entry name" value="Immunoglobulins"/>
    <property type="match status" value="1"/>
</dbReference>
<evidence type="ECO:0000256" key="1">
    <source>
        <dbReference type="ARBA" id="ARBA00022512"/>
    </source>
</evidence>
<dbReference type="AlphaFoldDB" id="A0A395W8Y1"/>
<feature type="domain" description="SpaA-like prealbumin fold" evidence="8">
    <location>
        <begin position="356"/>
        <end position="456"/>
    </location>
</feature>
<keyword evidence="5" id="KW-0812">Transmembrane</keyword>
<evidence type="ECO:0000259" key="8">
    <source>
        <dbReference type="Pfam" id="PF17802"/>
    </source>
</evidence>
<dbReference type="InterPro" id="IPR041033">
    <property type="entry name" value="SpaA_PFL_dom_1"/>
</dbReference>
<evidence type="ECO:0000313" key="9">
    <source>
        <dbReference type="EMBL" id="RGU91413.1"/>
    </source>
</evidence>
<gene>
    <name evidence="9" type="ORF">DWW32_06775</name>
</gene>
<dbReference type="InterPro" id="IPR013783">
    <property type="entry name" value="Ig-like_fold"/>
</dbReference>
<keyword evidence="2" id="KW-0964">Secreted</keyword>
<comment type="caution">
    <text evidence="9">The sequence shown here is derived from an EMBL/GenBank/DDBJ whole genome shotgun (WGS) entry which is preliminary data.</text>
</comment>
<dbReference type="RefSeq" id="WP_118325210.1">
    <property type="nucleotide sequence ID" value="NZ_QRYH01000010.1"/>
</dbReference>
<accession>A0A395W8Y1</accession>
<protein>
    <submittedName>
        <fullName evidence="9">LPXTG cell wall anchor domain-containing protein</fullName>
    </submittedName>
</protein>
<feature type="chain" id="PRO_5017190999" evidence="6">
    <location>
        <begin position="27"/>
        <end position="526"/>
    </location>
</feature>
<dbReference type="EMBL" id="QRYQ01000011">
    <property type="protein sequence ID" value="RGU91413.1"/>
    <property type="molecule type" value="Genomic_DNA"/>
</dbReference>
<evidence type="ECO:0000256" key="5">
    <source>
        <dbReference type="SAM" id="Phobius"/>
    </source>
</evidence>
<dbReference type="GeneID" id="66579582"/>
<feature type="signal peptide" evidence="6">
    <location>
        <begin position="1"/>
        <end position="26"/>
    </location>
</feature>
<dbReference type="SUPFAM" id="SSF49478">
    <property type="entry name" value="Cna protein B-type domain"/>
    <property type="match status" value="1"/>
</dbReference>
<feature type="transmembrane region" description="Helical" evidence="5">
    <location>
        <begin position="500"/>
        <end position="518"/>
    </location>
</feature>
<keyword evidence="3 6" id="KW-0732">Signal</keyword>
<dbReference type="Proteomes" id="UP000265489">
    <property type="component" value="Unassembled WGS sequence"/>
</dbReference>
<organism evidence="9 10">
    <name type="scientific">Holdemanella biformis</name>
    <dbReference type="NCBI Taxonomy" id="1735"/>
    <lineage>
        <taxon>Bacteria</taxon>
        <taxon>Bacillati</taxon>
        <taxon>Bacillota</taxon>
        <taxon>Erysipelotrichia</taxon>
        <taxon>Erysipelotrichales</taxon>
        <taxon>Erysipelotrichaceae</taxon>
        <taxon>Holdemanella</taxon>
    </lineage>
</organism>
<keyword evidence="5" id="KW-1133">Transmembrane helix</keyword>
<reference evidence="9 10" key="1">
    <citation type="submission" date="2018-08" db="EMBL/GenBank/DDBJ databases">
        <title>A genome reference for cultivated species of the human gut microbiota.</title>
        <authorList>
            <person name="Zou Y."/>
            <person name="Xue W."/>
            <person name="Luo G."/>
        </authorList>
    </citation>
    <scope>NUCLEOTIDE SEQUENCE [LARGE SCALE GENOMIC DNA]</scope>
    <source>
        <strain evidence="9 10">AF15-20</strain>
    </source>
</reference>
<dbReference type="NCBIfam" id="TIGR01167">
    <property type="entry name" value="LPXTG_anchor"/>
    <property type="match status" value="1"/>
</dbReference>
<sequence>MKLIKKIAAIMFAFMMVFTLSSNVNAEETTGTGKITIDNAIPGETYTIYKVFDLESFDGDNYSYKVTNEKWKEFFKTGEGKTYVDINDYDGVTWKNEKTATQAEKESLAKELAPKMLKFAKDPANGIAGISKPASSNNLVFERLSLGYYLVDSSVGALCGLTTTANEATIHEKNEKPTLNKYVNTYDVAHPNHADRNSLKKNTTNEIGDMVWFTAEIDNFKGAEQLVFTDIMDSGLSLNGILNNQVLLQVSLVKRNVTENVTDVDVENLRLNTDYTTVPGKEDGKDKFTLQFTDEGYKKLEQYYENYVLRISYSATVNKSALINNENTATLKYGNNPNVITSNAYVGVLSIPVFKSKNDNTPLPKAEFSLYTTLDDANNGVNPIEFKQDDSSKEIYRKATNEETDTVKKITTNNTGKFEFYGLKEGEYYLKEIKAPDGYNKLKEPIKVTVTKKVDNDTKMVIGHSLNYKYGKNAGNGVTEVQVINETGSLLPSTGGMGTTLIYLIGGALVLGSGIVLANKKRAKAK</sequence>
<evidence type="ECO:0000256" key="3">
    <source>
        <dbReference type="ARBA" id="ARBA00022729"/>
    </source>
</evidence>